<dbReference type="GO" id="GO:0005829">
    <property type="term" value="C:cytosol"/>
    <property type="evidence" value="ECO:0007669"/>
    <property type="project" value="TreeGrafter"/>
</dbReference>
<feature type="domain" description="SH3" evidence="4">
    <location>
        <begin position="368"/>
        <end position="428"/>
    </location>
</feature>
<dbReference type="PANTHER" id="PTHR45834">
    <property type="entry name" value="RHO GUANINE NUCLEOTIDE EXCHANGE FACTOR 9-RELATED"/>
    <property type="match status" value="1"/>
</dbReference>
<evidence type="ECO:0000256" key="3">
    <source>
        <dbReference type="SAM" id="MobiDB-lite"/>
    </source>
</evidence>
<evidence type="ECO:0000259" key="4">
    <source>
        <dbReference type="PROSITE" id="PS50002"/>
    </source>
</evidence>
<dbReference type="Proteomes" id="UP000887574">
    <property type="component" value="Unplaced"/>
</dbReference>
<dbReference type="PROSITE" id="PS50002">
    <property type="entry name" value="SH3"/>
    <property type="match status" value="1"/>
</dbReference>
<dbReference type="InterPro" id="IPR036028">
    <property type="entry name" value="SH3-like_dom_sf"/>
</dbReference>
<evidence type="ECO:0000256" key="2">
    <source>
        <dbReference type="PROSITE-ProRule" id="PRU00192"/>
    </source>
</evidence>
<evidence type="ECO:0000256" key="1">
    <source>
        <dbReference type="ARBA" id="ARBA00022443"/>
    </source>
</evidence>
<proteinExistence type="predicted"/>
<dbReference type="InterPro" id="IPR001452">
    <property type="entry name" value="SH3_domain"/>
</dbReference>
<dbReference type="InterPro" id="IPR053086">
    <property type="entry name" value="RhoGEF_domain"/>
</dbReference>
<feature type="compositionally biased region" description="Polar residues" evidence="3">
    <location>
        <begin position="323"/>
        <end position="333"/>
    </location>
</feature>
<accession>A0A915D475</accession>
<dbReference type="Gene3D" id="2.30.30.40">
    <property type="entry name" value="SH3 Domains"/>
    <property type="match status" value="1"/>
</dbReference>
<evidence type="ECO:0000313" key="6">
    <source>
        <dbReference type="WBParaSite" id="jg15671"/>
    </source>
</evidence>
<dbReference type="Pfam" id="PF07653">
    <property type="entry name" value="SH3_2"/>
    <property type="match status" value="1"/>
</dbReference>
<feature type="region of interest" description="Disordered" evidence="3">
    <location>
        <begin position="303"/>
        <end position="365"/>
    </location>
</feature>
<sequence length="474" mass="52391">MLQNSYLKCLSPPFTFHSRPPPSYELAMMQKYGAGSSAAIAAARRRQKLFEECVSTELYLTPADTENDEDFGLNCRSYDPVYVAALRHSNLRPFLAPFNSCDREDKFVKKASRQAYMRRRRSLVEALNHSIEFPQSCSIENLATKANEISNISIDDSEIVNKWKDRPSSTHLSPSNRMLRRRPAAAANDKNSAKFPLSRLEDELVTYRPCPLQRTLANQQPQKRSRSQPLCQHRLAAANAEADCHTNDLAINAKYIDDSMDEYGGGNFAVDYGRLDYMGDACTSFGLNDTSVAAAAAAYPRRRKQVHRGHLSRADRFSIDSEAGNSSQDSGIRSSMHSNSSTATSTSSSSGIATGNNSSQKSTTSHPSSMLLVEAVWDHIAMLADELPFISGDIITVLDSTSNSGLWYGVCRDSSGWFPASYVRVKTSREIANRLSSNSFSSSTNSAEIDEDVAALIESVIDEEDENFPPKHSI</sequence>
<name>A0A915D475_9BILA</name>
<dbReference type="SUPFAM" id="SSF50044">
    <property type="entry name" value="SH3-domain"/>
    <property type="match status" value="1"/>
</dbReference>
<protein>
    <submittedName>
        <fullName evidence="6">SH3 domain-containing protein</fullName>
    </submittedName>
</protein>
<feature type="region of interest" description="Disordered" evidence="3">
    <location>
        <begin position="165"/>
        <end position="193"/>
    </location>
</feature>
<feature type="compositionally biased region" description="Low complexity" evidence="3">
    <location>
        <begin position="334"/>
        <end position="365"/>
    </location>
</feature>
<reference evidence="6" key="1">
    <citation type="submission" date="2022-11" db="UniProtKB">
        <authorList>
            <consortium name="WormBaseParasite"/>
        </authorList>
    </citation>
    <scope>IDENTIFICATION</scope>
</reference>
<evidence type="ECO:0000313" key="5">
    <source>
        <dbReference type="Proteomes" id="UP000887574"/>
    </source>
</evidence>
<dbReference type="WBParaSite" id="jg15671">
    <property type="protein sequence ID" value="jg15671"/>
    <property type="gene ID" value="jg15671"/>
</dbReference>
<dbReference type="PANTHER" id="PTHR45834:SF3">
    <property type="entry name" value="RHO GUANINE NUCLEOTIDE EXCHANGE FACTOR 3, ISOFORM L"/>
    <property type="match status" value="1"/>
</dbReference>
<organism evidence="5 6">
    <name type="scientific">Ditylenchus dipsaci</name>
    <dbReference type="NCBI Taxonomy" id="166011"/>
    <lineage>
        <taxon>Eukaryota</taxon>
        <taxon>Metazoa</taxon>
        <taxon>Ecdysozoa</taxon>
        <taxon>Nematoda</taxon>
        <taxon>Chromadorea</taxon>
        <taxon>Rhabditida</taxon>
        <taxon>Tylenchina</taxon>
        <taxon>Tylenchomorpha</taxon>
        <taxon>Sphaerularioidea</taxon>
        <taxon>Anguinidae</taxon>
        <taxon>Anguininae</taxon>
        <taxon>Ditylenchus</taxon>
    </lineage>
</organism>
<keyword evidence="1 2" id="KW-0728">SH3 domain</keyword>
<dbReference type="SMART" id="SM00326">
    <property type="entry name" value="SH3"/>
    <property type="match status" value="1"/>
</dbReference>
<dbReference type="GO" id="GO:0005085">
    <property type="term" value="F:guanyl-nucleotide exchange factor activity"/>
    <property type="evidence" value="ECO:0007669"/>
    <property type="project" value="TreeGrafter"/>
</dbReference>
<keyword evidence="5" id="KW-1185">Reference proteome</keyword>
<dbReference type="AlphaFoldDB" id="A0A915D475"/>